<organism evidence="1">
    <name type="scientific">Magallana gigas</name>
    <name type="common">Pacific oyster</name>
    <name type="synonym">Crassostrea gigas</name>
    <dbReference type="NCBI Taxonomy" id="29159"/>
    <lineage>
        <taxon>Eukaryota</taxon>
        <taxon>Metazoa</taxon>
        <taxon>Spiralia</taxon>
        <taxon>Lophotrochozoa</taxon>
        <taxon>Mollusca</taxon>
        <taxon>Bivalvia</taxon>
        <taxon>Autobranchia</taxon>
        <taxon>Pteriomorphia</taxon>
        <taxon>Ostreida</taxon>
        <taxon>Ostreoidea</taxon>
        <taxon>Ostreidae</taxon>
        <taxon>Magallana</taxon>
    </lineage>
</organism>
<reference evidence="1" key="1">
    <citation type="journal article" date="2012" name="Nature">
        <title>The oyster genome reveals stress adaptation and complexity of shell formation.</title>
        <authorList>
            <person name="Zhang G."/>
            <person name="Fang X."/>
            <person name="Guo X."/>
            <person name="Li L."/>
            <person name="Luo R."/>
            <person name="Xu F."/>
            <person name="Yang P."/>
            <person name="Zhang L."/>
            <person name="Wang X."/>
            <person name="Qi H."/>
            <person name="Xiong Z."/>
            <person name="Que H."/>
            <person name="Xie Y."/>
            <person name="Holland P.W."/>
            <person name="Paps J."/>
            <person name="Zhu Y."/>
            <person name="Wu F."/>
            <person name="Chen Y."/>
            <person name="Wang J."/>
            <person name="Peng C."/>
            <person name="Meng J."/>
            <person name="Yang L."/>
            <person name="Liu J."/>
            <person name="Wen B."/>
            <person name="Zhang N."/>
            <person name="Huang Z."/>
            <person name="Zhu Q."/>
            <person name="Feng Y."/>
            <person name="Mount A."/>
            <person name="Hedgecock D."/>
            <person name="Xu Z."/>
            <person name="Liu Y."/>
            <person name="Domazet-Loso T."/>
            <person name="Du Y."/>
            <person name="Sun X."/>
            <person name="Zhang S."/>
            <person name="Liu B."/>
            <person name="Cheng P."/>
            <person name="Jiang X."/>
            <person name="Li J."/>
            <person name="Fan D."/>
            <person name="Wang W."/>
            <person name="Fu W."/>
            <person name="Wang T."/>
            <person name="Wang B."/>
            <person name="Zhang J."/>
            <person name="Peng Z."/>
            <person name="Li Y."/>
            <person name="Li N."/>
            <person name="Wang J."/>
            <person name="Chen M."/>
            <person name="He Y."/>
            <person name="Tan F."/>
            <person name="Song X."/>
            <person name="Zheng Q."/>
            <person name="Huang R."/>
            <person name="Yang H."/>
            <person name="Du X."/>
            <person name="Chen L."/>
            <person name="Yang M."/>
            <person name="Gaffney P.M."/>
            <person name="Wang S."/>
            <person name="Luo L."/>
            <person name="She Z."/>
            <person name="Ming Y."/>
            <person name="Huang W."/>
            <person name="Zhang S."/>
            <person name="Huang B."/>
            <person name="Zhang Y."/>
            <person name="Qu T."/>
            <person name="Ni P."/>
            <person name="Miao G."/>
            <person name="Wang J."/>
            <person name="Wang Q."/>
            <person name="Steinberg C.E."/>
            <person name="Wang H."/>
            <person name="Li N."/>
            <person name="Qian L."/>
            <person name="Zhang G."/>
            <person name="Li Y."/>
            <person name="Yang H."/>
            <person name="Liu X."/>
            <person name="Wang J."/>
            <person name="Yin Y."/>
            <person name="Wang J."/>
        </authorList>
    </citation>
    <scope>NUCLEOTIDE SEQUENCE [LARGE SCALE GENOMIC DNA]</scope>
    <source>
        <strain evidence="1">05x7-T-G4-1.051#20</strain>
    </source>
</reference>
<proteinExistence type="predicted"/>
<protein>
    <submittedName>
        <fullName evidence="1">Uncharacterized protein</fullName>
    </submittedName>
</protein>
<sequence>MSGKQSKDLMVPAWFLSAIDLITTAQKTTKITGICIQIIKDIVETSGFSVAVVTPSVGELLDEQISSVAII</sequence>
<accession>K1PXD8</accession>
<dbReference type="EMBL" id="JH816470">
    <property type="protein sequence ID" value="EKC23744.1"/>
    <property type="molecule type" value="Genomic_DNA"/>
</dbReference>
<name>K1PXD8_MAGGI</name>
<gene>
    <name evidence="1" type="ORF">CGI_10021900</name>
</gene>
<dbReference type="HOGENOM" id="CLU_2742511_0_0_1"/>
<dbReference type="AlphaFoldDB" id="K1PXD8"/>
<dbReference type="InParanoid" id="K1PXD8"/>
<evidence type="ECO:0000313" key="1">
    <source>
        <dbReference type="EMBL" id="EKC23744.1"/>
    </source>
</evidence>